<sequence>MRDAIKLILALPVGVVGGATCMWWGINSGLLSILGLGLAVFGMSVLVIPHAIPILRWLLRRAKR</sequence>
<evidence type="ECO:0000313" key="4">
    <source>
        <dbReference type="Proteomes" id="UP000192441"/>
    </source>
</evidence>
<evidence type="ECO:0000313" key="5">
    <source>
        <dbReference type="Proteomes" id="UP000467379"/>
    </source>
</evidence>
<keyword evidence="1" id="KW-0472">Membrane</keyword>
<dbReference type="Proteomes" id="UP000467379">
    <property type="component" value="Chromosome"/>
</dbReference>
<keyword evidence="1" id="KW-1133">Transmembrane helix</keyword>
<dbReference type="EMBL" id="MVHM01000001">
    <property type="protein sequence ID" value="ORA41309.1"/>
    <property type="molecule type" value="Genomic_DNA"/>
</dbReference>
<keyword evidence="1" id="KW-0812">Transmembrane</keyword>
<feature type="transmembrane region" description="Helical" evidence="1">
    <location>
        <begin position="32"/>
        <end position="59"/>
    </location>
</feature>
<feature type="transmembrane region" description="Helical" evidence="1">
    <location>
        <begin position="7"/>
        <end position="26"/>
    </location>
</feature>
<evidence type="ECO:0000313" key="3">
    <source>
        <dbReference type="EMBL" id="ORA41309.1"/>
    </source>
</evidence>
<dbReference type="AlphaFoldDB" id="A0A7I7W093"/>
<dbReference type="EMBL" id="AP022606">
    <property type="protein sequence ID" value="BBZ10352.1"/>
    <property type="molecule type" value="Genomic_DNA"/>
</dbReference>
<dbReference type="Proteomes" id="UP000192441">
    <property type="component" value="Unassembled WGS sequence"/>
</dbReference>
<evidence type="ECO:0000256" key="1">
    <source>
        <dbReference type="SAM" id="Phobius"/>
    </source>
</evidence>
<reference evidence="2 5" key="2">
    <citation type="journal article" date="2019" name="Emerg. Microbes Infect.">
        <title>Comprehensive subspecies identification of 175 nontuberculous mycobacteria species based on 7547 genomic profiles.</title>
        <authorList>
            <person name="Matsumoto Y."/>
            <person name="Kinjo T."/>
            <person name="Motooka D."/>
            <person name="Nabeya D."/>
            <person name="Jung N."/>
            <person name="Uechi K."/>
            <person name="Horii T."/>
            <person name="Iida T."/>
            <person name="Fujita J."/>
            <person name="Nakamura S."/>
        </authorList>
    </citation>
    <scope>NUCLEOTIDE SEQUENCE [LARGE SCALE GENOMIC DNA]</scope>
    <source>
        <strain evidence="2 5">JCM 12687</strain>
    </source>
</reference>
<accession>A0A7I7W093</accession>
<protein>
    <submittedName>
        <fullName evidence="3">Uncharacterized protein</fullName>
    </submittedName>
</protein>
<reference evidence="2" key="3">
    <citation type="submission" date="2020-02" db="EMBL/GenBank/DDBJ databases">
        <authorList>
            <person name="Matsumoto Y."/>
            <person name="Kinjo T."/>
            <person name="Motooka D."/>
            <person name="Nabeya D."/>
            <person name="Jung N."/>
            <person name="Uechi K."/>
            <person name="Horii T."/>
            <person name="Iida T."/>
            <person name="Fujita J."/>
            <person name="Nakamura S."/>
        </authorList>
    </citation>
    <scope>NUCLEOTIDE SEQUENCE</scope>
    <source>
        <strain evidence="2">JCM 12687</strain>
    </source>
</reference>
<keyword evidence="5" id="KW-1185">Reference proteome</keyword>
<organism evidence="3 4">
    <name type="scientific">Mycobacterium branderi</name>
    <dbReference type="NCBI Taxonomy" id="43348"/>
    <lineage>
        <taxon>Bacteria</taxon>
        <taxon>Bacillati</taxon>
        <taxon>Actinomycetota</taxon>
        <taxon>Actinomycetes</taxon>
        <taxon>Mycobacteriales</taxon>
        <taxon>Mycobacteriaceae</taxon>
        <taxon>Mycobacterium</taxon>
    </lineage>
</organism>
<reference evidence="3 4" key="1">
    <citation type="submission" date="2016-12" db="EMBL/GenBank/DDBJ databases">
        <title>The new phylogeny of genus Mycobacterium.</title>
        <authorList>
            <person name="Tortoli E."/>
            <person name="Trovato A."/>
            <person name="Cirillo D.M."/>
        </authorList>
    </citation>
    <scope>NUCLEOTIDE SEQUENCE [LARGE SCALE GENOMIC DNA]</scope>
    <source>
        <strain evidence="3 4">DSM 44624</strain>
    </source>
</reference>
<gene>
    <name evidence="3" type="ORF">BST20_04150</name>
    <name evidence="2" type="ORF">MBRA_05470</name>
</gene>
<proteinExistence type="predicted"/>
<name>A0A7I7W093_9MYCO</name>
<evidence type="ECO:0000313" key="2">
    <source>
        <dbReference type="EMBL" id="BBZ10352.1"/>
    </source>
</evidence>